<reference evidence="1 2" key="1">
    <citation type="journal article" date="2014" name="Proc. Natl. Acad. Sci. U.S.A.">
        <title>Trajectory and genomic determinants of fungal-pathogen speciation and host adaptation.</title>
        <authorList>
            <person name="Hu X."/>
            <person name="Xiao G."/>
            <person name="Zheng P."/>
            <person name="Shang Y."/>
            <person name="Su Y."/>
            <person name="Zhang X."/>
            <person name="Liu X."/>
            <person name="Zhan S."/>
            <person name="St Leger R.J."/>
            <person name="Wang C."/>
        </authorList>
    </citation>
    <scope>NUCLEOTIDE SEQUENCE [LARGE SCALE GENOMIC DNA]</scope>
    <source>
        <strain evidence="1 2">ARSEF 1941</strain>
    </source>
</reference>
<dbReference type="Proteomes" id="UP000030816">
    <property type="component" value="Unassembled WGS sequence"/>
</dbReference>
<protein>
    <submittedName>
        <fullName evidence="1">Uncharacterized protein</fullName>
    </submittedName>
</protein>
<dbReference type="HOGENOM" id="CLU_1949319_0_0_1"/>
<proteinExistence type="predicted"/>
<name>A0A0B2X0B3_METAS</name>
<dbReference type="RefSeq" id="XP_040683047.1">
    <property type="nucleotide sequence ID" value="XM_040819782.1"/>
</dbReference>
<evidence type="ECO:0000313" key="2">
    <source>
        <dbReference type="Proteomes" id="UP000030816"/>
    </source>
</evidence>
<accession>A0A0B2X0B3</accession>
<evidence type="ECO:0000313" key="1">
    <source>
        <dbReference type="EMBL" id="KHO01982.1"/>
    </source>
</evidence>
<dbReference type="AlphaFoldDB" id="A0A0B2X0B3"/>
<keyword evidence="2" id="KW-1185">Reference proteome</keyword>
<comment type="caution">
    <text evidence="1">The sequence shown here is derived from an EMBL/GenBank/DDBJ whole genome shotgun (WGS) entry which is preliminary data.</text>
</comment>
<sequence length="160" mass="16256">MSKAEKSVLFSAAVIQWVTSKDNAGTSTASSTSGAVNGRDALGQGSARVLTPCAANSSTASTPVELPLVPTARSSTQMDSRAGEAPSTAGGVVITTTIERESKLGGTTQSQGIPMGIPTGCGYQDCFAAEEGFASLQDDPPEAYTSRVNITAGQLWPISP</sequence>
<gene>
    <name evidence="1" type="ORF">MAM_00983</name>
</gene>
<dbReference type="EMBL" id="AZHE01000001">
    <property type="protein sequence ID" value="KHO01982.1"/>
    <property type="molecule type" value="Genomic_DNA"/>
</dbReference>
<dbReference type="GeneID" id="63735438"/>
<organism evidence="1 2">
    <name type="scientific">Metarhizium album (strain ARSEF 1941)</name>
    <dbReference type="NCBI Taxonomy" id="1081103"/>
    <lineage>
        <taxon>Eukaryota</taxon>
        <taxon>Fungi</taxon>
        <taxon>Dikarya</taxon>
        <taxon>Ascomycota</taxon>
        <taxon>Pezizomycotina</taxon>
        <taxon>Sordariomycetes</taxon>
        <taxon>Hypocreomycetidae</taxon>
        <taxon>Hypocreales</taxon>
        <taxon>Clavicipitaceae</taxon>
        <taxon>Metarhizium</taxon>
    </lineage>
</organism>